<gene>
    <name evidence="1" type="ORF">rsdtw13_29890</name>
</gene>
<dbReference type="Proteomes" id="UP001058074">
    <property type="component" value="Unassembled WGS sequence"/>
</dbReference>
<name>A0ACB5RF23_9CLOT</name>
<evidence type="ECO:0000313" key="1">
    <source>
        <dbReference type="EMBL" id="GKX67731.1"/>
    </source>
</evidence>
<keyword evidence="2" id="KW-1185">Reference proteome</keyword>
<proteinExistence type="predicted"/>
<reference evidence="1" key="1">
    <citation type="journal article" date="2025" name="Int. J. Syst. Evol. Microbiol.">
        <title>Inconstantimicrobium mannanitabidum sp. nov., a novel member of the family Clostridiaceae isolated from anoxic soil under the treatment of reductive soil disinfestation.</title>
        <authorList>
            <person name="Ueki A."/>
            <person name="Tonouchi A."/>
            <person name="Honma S."/>
            <person name="Kaku N."/>
            <person name="Ueki K."/>
        </authorList>
    </citation>
    <scope>NUCLEOTIDE SEQUENCE</scope>
    <source>
        <strain evidence="1">TW13</strain>
    </source>
</reference>
<accession>A0ACB5RF23</accession>
<protein>
    <submittedName>
        <fullName evidence="1">Uncharacterized protein</fullName>
    </submittedName>
</protein>
<evidence type="ECO:0000313" key="2">
    <source>
        <dbReference type="Proteomes" id="UP001058074"/>
    </source>
</evidence>
<dbReference type="EMBL" id="BROD01000001">
    <property type="protein sequence ID" value="GKX67731.1"/>
    <property type="molecule type" value="Genomic_DNA"/>
</dbReference>
<sequence>MQNNNPQSTFGPDLNEYKDQVNFSVLAYTVDFIYLRASGSATGRVRVDAKFVEYAKACRNFGIPSGAYHYAVASNDPTTADVQCDGFINALQSGYGTKDYGDLFPVIDVEAPADKSISTTTLVNWVDRFRKRFESKTRRRLMIYTGTFFAEIYNDFKVPGKGYPLSNMPLWIAMYKEIPSNPPFPPDLGGWKRWKLWQYTEKGNIRGVNPPVDLNWGPDSLDFIMPPRNVKGLSATKDQNNIYIKWDKNPDKDLLGYNLFINSEWIGTVSRDAISYVFKRSRMNLAPGAPIEVSIEAFDFDGDFSKQRTKVTI</sequence>
<organism evidence="1 2">
    <name type="scientific">Inconstantimicrobium mannanitabidum</name>
    <dbReference type="NCBI Taxonomy" id="1604901"/>
    <lineage>
        <taxon>Bacteria</taxon>
        <taxon>Bacillati</taxon>
        <taxon>Bacillota</taxon>
        <taxon>Clostridia</taxon>
        <taxon>Eubacteriales</taxon>
        <taxon>Clostridiaceae</taxon>
        <taxon>Inconstantimicrobium</taxon>
    </lineage>
</organism>
<comment type="caution">
    <text evidence="1">The sequence shown here is derived from an EMBL/GenBank/DDBJ whole genome shotgun (WGS) entry which is preliminary data.</text>
</comment>